<evidence type="ECO:0000313" key="12">
    <source>
        <dbReference type="Proteomes" id="UP000280834"/>
    </source>
</evidence>
<dbReference type="PROSITE" id="PS01248">
    <property type="entry name" value="EGF_LAM_1"/>
    <property type="match status" value="2"/>
</dbReference>
<keyword evidence="7" id="KW-1015">Disulfide bond</keyword>
<dbReference type="WBParaSite" id="BTMF_0001705301-mRNA-1">
    <property type="protein sequence ID" value="BTMF_0001705301-mRNA-1"/>
    <property type="gene ID" value="BTMF_0001705301"/>
</dbReference>
<evidence type="ECO:0000259" key="10">
    <source>
        <dbReference type="PROSITE" id="PS01248"/>
    </source>
</evidence>
<dbReference type="PANTHER" id="PTHR10574">
    <property type="entry name" value="NETRIN/LAMININ-RELATED"/>
    <property type="match status" value="1"/>
</dbReference>
<dbReference type="SUPFAM" id="SSF57196">
    <property type="entry name" value="EGF/Laminin"/>
    <property type="match status" value="2"/>
</dbReference>
<evidence type="ECO:0000256" key="3">
    <source>
        <dbReference type="ARBA" id="ARBA00022530"/>
    </source>
</evidence>
<keyword evidence="5" id="KW-0677">Repeat</keyword>
<evidence type="ECO:0000256" key="5">
    <source>
        <dbReference type="ARBA" id="ARBA00022737"/>
    </source>
</evidence>
<dbReference type="GO" id="GO:0009887">
    <property type="term" value="P:animal organ morphogenesis"/>
    <property type="evidence" value="ECO:0007669"/>
    <property type="project" value="TreeGrafter"/>
</dbReference>
<comment type="subcellular location">
    <subcellularLocation>
        <location evidence="1">Secreted</location>
        <location evidence="1">Extracellular space</location>
        <location evidence="1">Extracellular matrix</location>
        <location evidence="1">Basement membrane</location>
    </subcellularLocation>
</comment>
<protein>
    <submittedName>
        <fullName evidence="13">Laminin EGF-like domain-containing protein</fullName>
    </submittedName>
</protein>
<keyword evidence="9" id="KW-0424">Laminin EGF-like domain</keyword>
<feature type="domain" description="Laminin EGF-like" evidence="10">
    <location>
        <begin position="42"/>
        <end position="76"/>
    </location>
</feature>
<dbReference type="GO" id="GO:0007411">
    <property type="term" value="P:axon guidance"/>
    <property type="evidence" value="ECO:0007669"/>
    <property type="project" value="TreeGrafter"/>
</dbReference>
<keyword evidence="4" id="KW-0732">Signal</keyword>
<dbReference type="Proteomes" id="UP000280834">
    <property type="component" value="Unassembled WGS sequence"/>
</dbReference>
<evidence type="ECO:0000256" key="4">
    <source>
        <dbReference type="ARBA" id="ARBA00022729"/>
    </source>
</evidence>
<reference evidence="13" key="1">
    <citation type="submission" date="2017-02" db="UniProtKB">
        <authorList>
            <consortium name="WormBaseParasite"/>
        </authorList>
    </citation>
    <scope>IDENTIFICATION</scope>
</reference>
<sequence length="151" mass="17527">MSHTLQYFYAIKEIFMGGRCVCNGHADTCDILDIRRSNILLCRCEHNTCGDHCEFCCPGFEQKMWQRSKEGAEFVCEPCNCHGHSEECVYEKELDRMHSSLDIHGNYDGGGRCLNCRDNTEGINCNKCIFGYYRPKTKWWNETDVCQRLLS</sequence>
<dbReference type="CDD" id="cd00055">
    <property type="entry name" value="EGF_Lam"/>
    <property type="match status" value="1"/>
</dbReference>
<evidence type="ECO:0000256" key="8">
    <source>
        <dbReference type="ARBA" id="ARBA00023180"/>
    </source>
</evidence>
<dbReference type="FunFam" id="2.10.25.10:FF:000069">
    <property type="entry name" value="Laminin subunit alpha 1"/>
    <property type="match status" value="1"/>
</dbReference>
<dbReference type="AlphaFoldDB" id="A0A0R3RAJ0"/>
<keyword evidence="12" id="KW-1185">Reference proteome</keyword>
<feature type="domain" description="Laminin EGF-like" evidence="10">
    <location>
        <begin position="113"/>
        <end position="146"/>
    </location>
</feature>
<keyword evidence="3" id="KW-0272">Extracellular matrix</keyword>
<proteinExistence type="predicted"/>
<dbReference type="PANTHER" id="PTHR10574:SF406">
    <property type="entry name" value="LAMININ SUBUNIT ALPHA 5"/>
    <property type="match status" value="1"/>
</dbReference>
<organism evidence="13">
    <name type="scientific">Brugia timori</name>
    <dbReference type="NCBI Taxonomy" id="42155"/>
    <lineage>
        <taxon>Eukaryota</taxon>
        <taxon>Metazoa</taxon>
        <taxon>Ecdysozoa</taxon>
        <taxon>Nematoda</taxon>
        <taxon>Chromadorea</taxon>
        <taxon>Rhabditida</taxon>
        <taxon>Spirurina</taxon>
        <taxon>Spiruromorpha</taxon>
        <taxon>Filarioidea</taxon>
        <taxon>Onchocercidae</taxon>
        <taxon>Brugia</taxon>
    </lineage>
</organism>
<keyword evidence="6" id="KW-0084">Basement membrane</keyword>
<evidence type="ECO:0000256" key="7">
    <source>
        <dbReference type="ARBA" id="ARBA00023157"/>
    </source>
</evidence>
<dbReference type="GO" id="GO:0005604">
    <property type="term" value="C:basement membrane"/>
    <property type="evidence" value="ECO:0007669"/>
    <property type="project" value="UniProtKB-SubCell"/>
</dbReference>
<dbReference type="InterPro" id="IPR002049">
    <property type="entry name" value="LE_dom"/>
</dbReference>
<gene>
    <name evidence="11" type="ORF">BTMF_LOCUS15027</name>
</gene>
<dbReference type="STRING" id="42155.A0A0R3RAJ0"/>
<dbReference type="GO" id="GO:0005201">
    <property type="term" value="F:extracellular matrix structural constituent"/>
    <property type="evidence" value="ECO:0007669"/>
    <property type="project" value="TreeGrafter"/>
</dbReference>
<evidence type="ECO:0000256" key="1">
    <source>
        <dbReference type="ARBA" id="ARBA00004302"/>
    </source>
</evidence>
<dbReference type="GO" id="GO:0009888">
    <property type="term" value="P:tissue development"/>
    <property type="evidence" value="ECO:0007669"/>
    <property type="project" value="TreeGrafter"/>
</dbReference>
<dbReference type="Pfam" id="PF00053">
    <property type="entry name" value="EGF_laminin"/>
    <property type="match status" value="2"/>
</dbReference>
<evidence type="ECO:0000256" key="2">
    <source>
        <dbReference type="ARBA" id="ARBA00022525"/>
    </source>
</evidence>
<dbReference type="Gene3D" id="2.10.25.10">
    <property type="entry name" value="Laminin"/>
    <property type="match status" value="1"/>
</dbReference>
<evidence type="ECO:0000313" key="11">
    <source>
        <dbReference type="EMBL" id="VDO52135.1"/>
    </source>
</evidence>
<dbReference type="InterPro" id="IPR050440">
    <property type="entry name" value="Laminin/Netrin_ECM"/>
</dbReference>
<keyword evidence="2" id="KW-0964">Secreted</keyword>
<keyword evidence="8" id="KW-0325">Glycoprotein</keyword>
<reference evidence="11 12" key="2">
    <citation type="submission" date="2018-11" db="EMBL/GenBank/DDBJ databases">
        <authorList>
            <consortium name="Pathogen Informatics"/>
        </authorList>
    </citation>
    <scope>NUCLEOTIDE SEQUENCE [LARGE SCALE GENOMIC DNA]</scope>
</reference>
<evidence type="ECO:0000256" key="6">
    <source>
        <dbReference type="ARBA" id="ARBA00022869"/>
    </source>
</evidence>
<evidence type="ECO:0000313" key="13">
    <source>
        <dbReference type="WBParaSite" id="BTMF_0001705301-mRNA-1"/>
    </source>
</evidence>
<accession>A0A0R3RAJ0</accession>
<evidence type="ECO:0000256" key="9">
    <source>
        <dbReference type="ARBA" id="ARBA00023292"/>
    </source>
</evidence>
<dbReference type="EMBL" id="UZAG01021956">
    <property type="protein sequence ID" value="VDO52135.1"/>
    <property type="molecule type" value="Genomic_DNA"/>
</dbReference>
<dbReference type="Gene3D" id="2.60.120.260">
    <property type="entry name" value="Galactose-binding domain-like"/>
    <property type="match status" value="1"/>
</dbReference>
<dbReference type="SMART" id="SM00180">
    <property type="entry name" value="EGF_Lam"/>
    <property type="match status" value="2"/>
</dbReference>
<name>A0A0R3RAJ0_9BILA</name>